<dbReference type="AlphaFoldDB" id="A0A7W9MVJ3"/>
<feature type="domain" description="DUF1707" evidence="2">
    <location>
        <begin position="20"/>
        <end position="66"/>
    </location>
</feature>
<dbReference type="RefSeq" id="WP_184797302.1">
    <property type="nucleotide sequence ID" value="NZ_JACHMY010000001.1"/>
</dbReference>
<evidence type="ECO:0000256" key="1">
    <source>
        <dbReference type="SAM" id="Phobius"/>
    </source>
</evidence>
<dbReference type="Proteomes" id="UP000549971">
    <property type="component" value="Unassembled WGS sequence"/>
</dbReference>
<sequence length="143" mass="15606">MSTLTATLGPLLSPDELELTDTDRRAAHEKIDSAARLGGLSPQQAADRHDLVGVARTRGELRRVFDGFADAVPPYGLTLALRIAAVGWLAVCAVQFVVWLTLAAFGHFDGPWWLWSDLGLGAAVGVLWRTNESYHRKSQLRAL</sequence>
<dbReference type="Pfam" id="PF08044">
    <property type="entry name" value="DUF1707"/>
    <property type="match status" value="1"/>
</dbReference>
<evidence type="ECO:0000313" key="3">
    <source>
        <dbReference type="EMBL" id="MBB5837347.1"/>
    </source>
</evidence>
<keyword evidence="1" id="KW-0472">Membrane</keyword>
<organism evidence="3 4">
    <name type="scientific">Kribbella italica</name>
    <dbReference type="NCBI Taxonomy" id="1540520"/>
    <lineage>
        <taxon>Bacteria</taxon>
        <taxon>Bacillati</taxon>
        <taxon>Actinomycetota</taxon>
        <taxon>Actinomycetes</taxon>
        <taxon>Propionibacteriales</taxon>
        <taxon>Kribbellaceae</taxon>
        <taxon>Kribbella</taxon>
    </lineage>
</organism>
<accession>A0A7W9MVJ3</accession>
<comment type="caution">
    <text evidence="3">The sequence shown here is derived from an EMBL/GenBank/DDBJ whole genome shotgun (WGS) entry which is preliminary data.</text>
</comment>
<evidence type="ECO:0000259" key="2">
    <source>
        <dbReference type="Pfam" id="PF08044"/>
    </source>
</evidence>
<gene>
    <name evidence="3" type="ORF">HDA39_004081</name>
</gene>
<feature type="transmembrane region" description="Helical" evidence="1">
    <location>
        <begin position="112"/>
        <end position="131"/>
    </location>
</feature>
<dbReference type="InterPro" id="IPR012551">
    <property type="entry name" value="DUF1707_SHOCT-like"/>
</dbReference>
<keyword evidence="1" id="KW-0812">Transmembrane</keyword>
<evidence type="ECO:0000313" key="4">
    <source>
        <dbReference type="Proteomes" id="UP000549971"/>
    </source>
</evidence>
<dbReference type="EMBL" id="JACHMY010000001">
    <property type="protein sequence ID" value="MBB5837347.1"/>
    <property type="molecule type" value="Genomic_DNA"/>
</dbReference>
<reference evidence="3 4" key="1">
    <citation type="submission" date="2020-08" db="EMBL/GenBank/DDBJ databases">
        <title>Sequencing the genomes of 1000 actinobacteria strains.</title>
        <authorList>
            <person name="Klenk H.-P."/>
        </authorList>
    </citation>
    <scope>NUCLEOTIDE SEQUENCE [LARGE SCALE GENOMIC DNA]</scope>
    <source>
        <strain evidence="3 4">DSM 28967</strain>
    </source>
</reference>
<feature type="transmembrane region" description="Helical" evidence="1">
    <location>
        <begin position="83"/>
        <end position="106"/>
    </location>
</feature>
<keyword evidence="1" id="KW-1133">Transmembrane helix</keyword>
<keyword evidence="4" id="KW-1185">Reference proteome</keyword>
<name>A0A7W9MVJ3_9ACTN</name>
<protein>
    <recommendedName>
        <fullName evidence="2">DUF1707 domain-containing protein</fullName>
    </recommendedName>
</protein>
<proteinExistence type="predicted"/>